<dbReference type="Proteomes" id="UP000824469">
    <property type="component" value="Unassembled WGS sequence"/>
</dbReference>
<gene>
    <name evidence="2" type="ORF">KI387_042240</name>
</gene>
<dbReference type="InterPro" id="IPR002182">
    <property type="entry name" value="NB-ARC"/>
</dbReference>
<dbReference type="AlphaFoldDB" id="A0AA38C8D8"/>
<comment type="caution">
    <text evidence="2">The sequence shown here is derived from an EMBL/GenBank/DDBJ whole genome shotgun (WGS) entry which is preliminary data.</text>
</comment>
<dbReference type="EMBL" id="JAHRHJ020002876">
    <property type="protein sequence ID" value="KAH9292574.1"/>
    <property type="molecule type" value="Genomic_DNA"/>
</dbReference>
<dbReference type="GO" id="GO:0043531">
    <property type="term" value="F:ADP binding"/>
    <property type="evidence" value="ECO:0007669"/>
    <property type="project" value="InterPro"/>
</dbReference>
<evidence type="ECO:0000313" key="3">
    <source>
        <dbReference type="Proteomes" id="UP000824469"/>
    </source>
</evidence>
<dbReference type="Pfam" id="PF00931">
    <property type="entry name" value="NB-ARC"/>
    <property type="match status" value="1"/>
</dbReference>
<keyword evidence="3" id="KW-1185">Reference proteome</keyword>
<proteinExistence type="predicted"/>
<protein>
    <recommendedName>
        <fullName evidence="1">NB-ARC domain-containing protein</fullName>
    </recommendedName>
</protein>
<dbReference type="OMA" id="AKNWIGQ"/>
<evidence type="ECO:0000313" key="2">
    <source>
        <dbReference type="EMBL" id="KAH9292574.1"/>
    </source>
</evidence>
<evidence type="ECO:0000259" key="1">
    <source>
        <dbReference type="Pfam" id="PF00931"/>
    </source>
</evidence>
<dbReference type="InterPro" id="IPR044974">
    <property type="entry name" value="Disease_R_plants"/>
</dbReference>
<reference evidence="2 3" key="1">
    <citation type="journal article" date="2021" name="Nat. Plants">
        <title>The Taxus genome provides insights into paclitaxel biosynthesis.</title>
        <authorList>
            <person name="Xiong X."/>
            <person name="Gou J."/>
            <person name="Liao Q."/>
            <person name="Li Y."/>
            <person name="Zhou Q."/>
            <person name="Bi G."/>
            <person name="Li C."/>
            <person name="Du R."/>
            <person name="Wang X."/>
            <person name="Sun T."/>
            <person name="Guo L."/>
            <person name="Liang H."/>
            <person name="Lu P."/>
            <person name="Wu Y."/>
            <person name="Zhang Z."/>
            <person name="Ro D.K."/>
            <person name="Shang Y."/>
            <person name="Huang S."/>
            <person name="Yan J."/>
        </authorList>
    </citation>
    <scope>NUCLEOTIDE SEQUENCE [LARGE SCALE GENOMIC DNA]</scope>
    <source>
        <strain evidence="2">Ta-2019</strain>
    </source>
</reference>
<feature type="domain" description="NB-ARC" evidence="1">
    <location>
        <begin position="64"/>
        <end position="241"/>
    </location>
</feature>
<dbReference type="CDD" id="cd01983">
    <property type="entry name" value="SIMIBI"/>
    <property type="match status" value="1"/>
</dbReference>
<name>A0AA38C8D8_TAXCH</name>
<sequence>IGQLRLWRSNLKKIRQSIRDIQTSLTLTIGTNTYNSVSKMEKQLTRRSEQSPMKLLDFQPVGIERQVEEVKELLDMEGSEAVVAVVLCGFGGVGKSTLAASVIQKLNWNSASFKFCRVMIDEKAADKRSHIIKIQKDIISDFGGGKVDLRDPAEGQNQIKDVIQNKCCLLFIDNVVDNDYIKDLLPRELLASDKTDSTMQKLRMLITSRAANLKPLLNLKKCHEYHVNTLSGEAPKVLLRNTILQ</sequence>
<feature type="non-terminal residue" evidence="2">
    <location>
        <position position="245"/>
    </location>
</feature>
<dbReference type="SUPFAM" id="SSF52540">
    <property type="entry name" value="P-loop containing nucleoside triphosphate hydrolases"/>
    <property type="match status" value="1"/>
</dbReference>
<organism evidence="2 3">
    <name type="scientific">Taxus chinensis</name>
    <name type="common">Chinese yew</name>
    <name type="synonym">Taxus wallichiana var. chinensis</name>
    <dbReference type="NCBI Taxonomy" id="29808"/>
    <lineage>
        <taxon>Eukaryota</taxon>
        <taxon>Viridiplantae</taxon>
        <taxon>Streptophyta</taxon>
        <taxon>Embryophyta</taxon>
        <taxon>Tracheophyta</taxon>
        <taxon>Spermatophyta</taxon>
        <taxon>Pinopsida</taxon>
        <taxon>Pinidae</taxon>
        <taxon>Conifers II</taxon>
        <taxon>Cupressales</taxon>
        <taxon>Taxaceae</taxon>
        <taxon>Taxus</taxon>
    </lineage>
</organism>
<dbReference type="PANTHER" id="PTHR11017">
    <property type="entry name" value="LEUCINE-RICH REPEAT-CONTAINING PROTEIN"/>
    <property type="match status" value="1"/>
</dbReference>
<dbReference type="GO" id="GO:0006952">
    <property type="term" value="P:defense response"/>
    <property type="evidence" value="ECO:0007669"/>
    <property type="project" value="InterPro"/>
</dbReference>
<accession>A0AA38C8D8</accession>
<dbReference type="PANTHER" id="PTHR11017:SF385">
    <property type="entry name" value="DISEASE RESISTANCE PROTEIN (TIR-NBS-LRR CLASS)-RELATED"/>
    <property type="match status" value="1"/>
</dbReference>
<dbReference type="Gene3D" id="3.40.50.300">
    <property type="entry name" value="P-loop containing nucleotide triphosphate hydrolases"/>
    <property type="match status" value="1"/>
</dbReference>
<dbReference type="InterPro" id="IPR027417">
    <property type="entry name" value="P-loop_NTPase"/>
</dbReference>
<feature type="non-terminal residue" evidence="2">
    <location>
        <position position="1"/>
    </location>
</feature>